<accession>A0AA38SYD5</accession>
<evidence type="ECO:0008006" key="3">
    <source>
        <dbReference type="Google" id="ProtNLM"/>
    </source>
</evidence>
<evidence type="ECO:0000313" key="2">
    <source>
        <dbReference type="Proteomes" id="UP001172457"/>
    </source>
</evidence>
<proteinExistence type="predicted"/>
<gene>
    <name evidence="1" type="ORF">OSB04_024728</name>
</gene>
<name>A0AA38SYD5_9ASTR</name>
<comment type="caution">
    <text evidence="1">The sequence shown here is derived from an EMBL/GenBank/DDBJ whole genome shotgun (WGS) entry which is preliminary data.</text>
</comment>
<evidence type="ECO:0000313" key="1">
    <source>
        <dbReference type="EMBL" id="KAJ9545021.1"/>
    </source>
</evidence>
<dbReference type="AlphaFoldDB" id="A0AA38SYD5"/>
<sequence length="258" mass="29370">MSTRNTQSMGATHENQIPDLAQLITHQVQGGIPNIVTQVVANLIARRRNGEVIVSIKRKDGKARKVEHKQEKMIRNNSSRSHEVVRNVRVKTQNSRRYFGYLPKCNNCNQHHFGVCFQCTRCNQLRHTARPLHDRCPRLNRRSIGTSKRNKKKRVNRENQGFKAQEGAFVIGTEEARQDPHVIAGMFPLYDHYASVIFDSGANRRFVSVGFRPLIPLPSERLDKAYSIELADGRKLEACDVIPSCTLSLAGELFSIIR</sequence>
<dbReference type="EMBL" id="JARYMX010000006">
    <property type="protein sequence ID" value="KAJ9545021.1"/>
    <property type="molecule type" value="Genomic_DNA"/>
</dbReference>
<dbReference type="Pfam" id="PF08284">
    <property type="entry name" value="RVP_2"/>
    <property type="match status" value="1"/>
</dbReference>
<protein>
    <recommendedName>
        <fullName evidence="3">Reverse transcriptase domain-containing protein</fullName>
    </recommendedName>
</protein>
<reference evidence="1" key="1">
    <citation type="submission" date="2023-03" db="EMBL/GenBank/DDBJ databases">
        <title>Chromosome-scale reference genome and RAD-based genetic map of yellow starthistle (Centaurea solstitialis) reveal putative structural variation and QTLs associated with invader traits.</title>
        <authorList>
            <person name="Reatini B."/>
            <person name="Cang F.A."/>
            <person name="Jiang Q."/>
            <person name="Mckibben M.T.W."/>
            <person name="Barker M.S."/>
            <person name="Rieseberg L.H."/>
            <person name="Dlugosch K.M."/>
        </authorList>
    </citation>
    <scope>NUCLEOTIDE SEQUENCE</scope>
    <source>
        <strain evidence="1">CAN-66</strain>
        <tissue evidence="1">Leaf</tissue>
    </source>
</reference>
<keyword evidence="2" id="KW-1185">Reference proteome</keyword>
<organism evidence="1 2">
    <name type="scientific">Centaurea solstitialis</name>
    <name type="common">yellow star-thistle</name>
    <dbReference type="NCBI Taxonomy" id="347529"/>
    <lineage>
        <taxon>Eukaryota</taxon>
        <taxon>Viridiplantae</taxon>
        <taxon>Streptophyta</taxon>
        <taxon>Embryophyta</taxon>
        <taxon>Tracheophyta</taxon>
        <taxon>Spermatophyta</taxon>
        <taxon>Magnoliopsida</taxon>
        <taxon>eudicotyledons</taxon>
        <taxon>Gunneridae</taxon>
        <taxon>Pentapetalae</taxon>
        <taxon>asterids</taxon>
        <taxon>campanulids</taxon>
        <taxon>Asterales</taxon>
        <taxon>Asteraceae</taxon>
        <taxon>Carduoideae</taxon>
        <taxon>Cardueae</taxon>
        <taxon>Centaureinae</taxon>
        <taxon>Centaurea</taxon>
    </lineage>
</organism>
<dbReference type="Proteomes" id="UP001172457">
    <property type="component" value="Chromosome 6"/>
</dbReference>